<reference evidence="1 2" key="1">
    <citation type="submission" date="2019-10" db="EMBL/GenBank/DDBJ databases">
        <title>Description of Paenibacillus terrestris sp. nov.</title>
        <authorList>
            <person name="Carlier A."/>
            <person name="Qi S."/>
        </authorList>
    </citation>
    <scope>NUCLEOTIDE SEQUENCE [LARGE SCALE GENOMIC DNA]</scope>
    <source>
        <strain evidence="1 2">LMG 31458</strain>
    </source>
</reference>
<dbReference type="EMBL" id="WHOA01000197">
    <property type="protein sequence ID" value="NOU75179.1"/>
    <property type="molecule type" value="Genomic_DNA"/>
</dbReference>
<organism evidence="1 2">
    <name type="scientific">Paenibacillus phytorum</name>
    <dbReference type="NCBI Taxonomy" id="2654977"/>
    <lineage>
        <taxon>Bacteria</taxon>
        <taxon>Bacillati</taxon>
        <taxon>Bacillota</taxon>
        <taxon>Bacilli</taxon>
        <taxon>Bacillales</taxon>
        <taxon>Paenibacillaceae</taxon>
        <taxon>Paenibacillus</taxon>
    </lineage>
</organism>
<sequence length="88" mass="10299">MRWNQITYIFRPKTSINKNPPADPTPIKLIKIPVDQYEWVIYGGEIETNDVFDHQMLNKFSFEYVDALRDATSELIKSSGRLHKIITT</sequence>
<name>A0ABX1Y3K4_9BACL</name>
<accession>A0ABX1Y3K4</accession>
<comment type="caution">
    <text evidence="1">The sequence shown here is derived from an EMBL/GenBank/DDBJ whole genome shotgun (WGS) entry which is preliminary data.</text>
</comment>
<dbReference type="RefSeq" id="WP_171646536.1">
    <property type="nucleotide sequence ID" value="NZ_WHOA01000197.1"/>
</dbReference>
<dbReference type="Proteomes" id="UP000616779">
    <property type="component" value="Unassembled WGS sequence"/>
</dbReference>
<gene>
    <name evidence="1" type="ORF">GC098_27965</name>
</gene>
<proteinExistence type="predicted"/>
<evidence type="ECO:0000313" key="1">
    <source>
        <dbReference type="EMBL" id="NOU75179.1"/>
    </source>
</evidence>
<evidence type="ECO:0000313" key="2">
    <source>
        <dbReference type="Proteomes" id="UP000616779"/>
    </source>
</evidence>
<keyword evidence="2" id="KW-1185">Reference proteome</keyword>
<protein>
    <submittedName>
        <fullName evidence="1">Uncharacterized protein</fullName>
    </submittedName>
</protein>